<comment type="caution">
    <text evidence="6">The sequence shown here is derived from an EMBL/GenBank/DDBJ whole genome shotgun (WGS) entry which is preliminary data.</text>
</comment>
<dbReference type="Gene3D" id="3.30.200.20">
    <property type="entry name" value="Phosphorylase Kinase, domain 1"/>
    <property type="match status" value="1"/>
</dbReference>
<dbReference type="STRING" id="74557.A0A1W0A3G7"/>
<sequence>MPTCKLPDYITSCSTCTKGVPCMIYSGTCLPVSGGGACGIDPPSGCPFQCFPSAIDSTNWLFTFKSNPVPSDVGGIGPFNGVINYSLPNSITNMTMSGGVFQGSPKKITFSDPSFLDNKILQSVKFDGIDVTTPEYRPSIPDYVTQVTLTNCNLKNIPTLTWPTSLTFLSLQHNTINTLPEVGGASYNSTNNLVNLDLSYNSLSSFELVLTKLQVLDLSYNSFSSIPTSIYSMTSLTSLKFSGNPLTTAVTADQYNILSKLATLTMPIVTNCPSGSGLKSTPSTAVSICVVGATSSSSSTGLIIGIVVGVVVLIAIIGGFFWYRRRKAASEQAESNFTEFDPSYPLPGSRRRTEMENRGSTGTNPSKQRRTLTGRSRTGTNGAPNTGSAPVWDKDLLLPTRSNPDTKTRSSIALETALNPAIEVLDENEMIYTRTLGKGAKGVVWLASYAGDVVAVKKMANSITEKDREDSLSNLVAEANLLFTLRHPHIIQLIGVVTDLMHDVAVVLEYMDLGDLRDILIKKKPSPTFDWSNVKGTYALQVAQGLAYLHSKSPPLIHRDIKARNILVDSQKGAKICDFGESRLRSYQETMTSNVGTARWIAPEVILNDDYSERADIYSFGVLLSEIDTHNIPYADVNLDERIIVQRVAVGQLRPKFSDDCPEKLRRLANHCMQADPALRPDASKVVSSLTDLLESFVQH</sequence>
<dbReference type="InterPro" id="IPR001611">
    <property type="entry name" value="Leu-rich_rpt"/>
</dbReference>
<evidence type="ECO:0000256" key="4">
    <source>
        <dbReference type="SAM" id="Phobius"/>
    </source>
</evidence>
<feature type="domain" description="Protein kinase" evidence="5">
    <location>
        <begin position="430"/>
        <end position="698"/>
    </location>
</feature>
<dbReference type="InterPro" id="IPR051681">
    <property type="entry name" value="Ser/Thr_Kinases-Pseudokinases"/>
</dbReference>
<evidence type="ECO:0000259" key="5">
    <source>
        <dbReference type="PROSITE" id="PS50011"/>
    </source>
</evidence>
<evidence type="ECO:0000256" key="3">
    <source>
        <dbReference type="SAM" id="MobiDB-lite"/>
    </source>
</evidence>
<dbReference type="Gene3D" id="1.10.510.10">
    <property type="entry name" value="Transferase(Phosphotransferase) domain 1"/>
    <property type="match status" value="1"/>
</dbReference>
<gene>
    <name evidence="6" type="ORF">THRCLA_03190</name>
</gene>
<name>A0A1W0A3G7_9STRA</name>
<keyword evidence="6" id="KW-0808">Transferase</keyword>
<dbReference type="PROSITE" id="PS00108">
    <property type="entry name" value="PROTEIN_KINASE_ST"/>
    <property type="match status" value="1"/>
</dbReference>
<dbReference type="SUPFAM" id="SSF56112">
    <property type="entry name" value="Protein kinase-like (PK-like)"/>
    <property type="match status" value="1"/>
</dbReference>
<proteinExistence type="predicted"/>
<dbReference type="CDD" id="cd13999">
    <property type="entry name" value="STKc_MAP3K-like"/>
    <property type="match status" value="1"/>
</dbReference>
<dbReference type="Gene3D" id="3.80.10.10">
    <property type="entry name" value="Ribonuclease Inhibitor"/>
    <property type="match status" value="1"/>
</dbReference>
<dbReference type="SMART" id="SM00369">
    <property type="entry name" value="LRR_TYP"/>
    <property type="match status" value="2"/>
</dbReference>
<evidence type="ECO:0000256" key="2">
    <source>
        <dbReference type="ARBA" id="ARBA00022737"/>
    </source>
</evidence>
<dbReference type="AlphaFoldDB" id="A0A1W0A3G7"/>
<dbReference type="PANTHER" id="PTHR44329">
    <property type="entry name" value="SERINE/THREONINE-PROTEIN KINASE TNNI3K-RELATED"/>
    <property type="match status" value="1"/>
</dbReference>
<dbReference type="Proteomes" id="UP000243217">
    <property type="component" value="Unassembled WGS sequence"/>
</dbReference>
<keyword evidence="4" id="KW-1133">Transmembrane helix</keyword>
<feature type="transmembrane region" description="Helical" evidence="4">
    <location>
        <begin position="302"/>
        <end position="323"/>
    </location>
</feature>
<dbReference type="EMBL" id="JNBS01000588">
    <property type="protein sequence ID" value="OQS04590.1"/>
    <property type="molecule type" value="Genomic_DNA"/>
</dbReference>
<dbReference type="PROSITE" id="PS51450">
    <property type="entry name" value="LRR"/>
    <property type="match status" value="1"/>
</dbReference>
<dbReference type="InterPro" id="IPR032675">
    <property type="entry name" value="LRR_dom_sf"/>
</dbReference>
<feature type="region of interest" description="Disordered" evidence="3">
    <location>
        <begin position="334"/>
        <end position="408"/>
    </location>
</feature>
<evidence type="ECO:0000256" key="1">
    <source>
        <dbReference type="ARBA" id="ARBA00022614"/>
    </source>
</evidence>
<feature type="compositionally biased region" description="Low complexity" evidence="3">
    <location>
        <begin position="373"/>
        <end position="382"/>
    </location>
</feature>
<accession>A0A1W0A3G7</accession>
<dbReference type="OrthoDB" id="4062651at2759"/>
<reference evidence="6 7" key="1">
    <citation type="journal article" date="2014" name="Genome Biol. Evol.">
        <title>The secreted proteins of Achlya hypogyna and Thraustotheca clavata identify the ancestral oomycete secretome and reveal gene acquisitions by horizontal gene transfer.</title>
        <authorList>
            <person name="Misner I."/>
            <person name="Blouin N."/>
            <person name="Leonard G."/>
            <person name="Richards T.A."/>
            <person name="Lane C.E."/>
        </authorList>
    </citation>
    <scope>NUCLEOTIDE SEQUENCE [LARGE SCALE GENOMIC DNA]</scope>
    <source>
        <strain evidence="6 7">ATCC 34112</strain>
    </source>
</reference>
<dbReference type="PANTHER" id="PTHR44329:SF214">
    <property type="entry name" value="PROTEIN KINASE DOMAIN-CONTAINING PROTEIN"/>
    <property type="match status" value="1"/>
</dbReference>
<keyword evidence="2" id="KW-0677">Repeat</keyword>
<dbReference type="InterPro" id="IPR001245">
    <property type="entry name" value="Ser-Thr/Tyr_kinase_cat_dom"/>
</dbReference>
<keyword evidence="7" id="KW-1185">Reference proteome</keyword>
<dbReference type="GO" id="GO:0005524">
    <property type="term" value="F:ATP binding"/>
    <property type="evidence" value="ECO:0007669"/>
    <property type="project" value="InterPro"/>
</dbReference>
<dbReference type="InterPro" id="IPR008271">
    <property type="entry name" value="Ser/Thr_kinase_AS"/>
</dbReference>
<dbReference type="InterPro" id="IPR003591">
    <property type="entry name" value="Leu-rich_rpt_typical-subtyp"/>
</dbReference>
<keyword evidence="1" id="KW-0433">Leucine-rich repeat</keyword>
<dbReference type="PRINTS" id="PR00019">
    <property type="entry name" value="LEURICHRPT"/>
</dbReference>
<dbReference type="SMART" id="SM00220">
    <property type="entry name" value="S_TKc"/>
    <property type="match status" value="1"/>
</dbReference>
<dbReference type="PROSITE" id="PS50011">
    <property type="entry name" value="PROTEIN_KINASE_DOM"/>
    <property type="match status" value="1"/>
</dbReference>
<evidence type="ECO:0000313" key="7">
    <source>
        <dbReference type="Proteomes" id="UP000243217"/>
    </source>
</evidence>
<dbReference type="SUPFAM" id="SSF52058">
    <property type="entry name" value="L domain-like"/>
    <property type="match status" value="1"/>
</dbReference>
<dbReference type="Pfam" id="PF07714">
    <property type="entry name" value="PK_Tyr_Ser-Thr"/>
    <property type="match status" value="1"/>
</dbReference>
<evidence type="ECO:0000313" key="6">
    <source>
        <dbReference type="EMBL" id="OQS04590.1"/>
    </source>
</evidence>
<dbReference type="PRINTS" id="PR00109">
    <property type="entry name" value="TYRKINASE"/>
</dbReference>
<dbReference type="GO" id="GO:0004674">
    <property type="term" value="F:protein serine/threonine kinase activity"/>
    <property type="evidence" value="ECO:0007669"/>
    <property type="project" value="TreeGrafter"/>
</dbReference>
<organism evidence="6 7">
    <name type="scientific">Thraustotheca clavata</name>
    <dbReference type="NCBI Taxonomy" id="74557"/>
    <lineage>
        <taxon>Eukaryota</taxon>
        <taxon>Sar</taxon>
        <taxon>Stramenopiles</taxon>
        <taxon>Oomycota</taxon>
        <taxon>Saprolegniomycetes</taxon>
        <taxon>Saprolegniales</taxon>
        <taxon>Achlyaceae</taxon>
        <taxon>Thraustotheca</taxon>
    </lineage>
</organism>
<dbReference type="InterPro" id="IPR000719">
    <property type="entry name" value="Prot_kinase_dom"/>
</dbReference>
<keyword evidence="4" id="KW-0812">Transmembrane</keyword>
<protein>
    <submittedName>
        <fullName evidence="6">Kinase</fullName>
    </submittedName>
</protein>
<keyword evidence="6" id="KW-0418">Kinase</keyword>
<dbReference type="InterPro" id="IPR011009">
    <property type="entry name" value="Kinase-like_dom_sf"/>
</dbReference>
<keyword evidence="4" id="KW-0472">Membrane</keyword>
<dbReference type="Pfam" id="PF00560">
    <property type="entry name" value="LRR_1"/>
    <property type="match status" value="1"/>
</dbReference>